<proteinExistence type="predicted"/>
<gene>
    <name evidence="1" type="ORF">IC006_1978</name>
    <name evidence="2" type="ORF">IC007_1986</name>
</gene>
<evidence type="ECO:0000313" key="4">
    <source>
        <dbReference type="Proteomes" id="UP000325030"/>
    </source>
</evidence>
<dbReference type="STRING" id="1294262.GCA_001316085_00012"/>
<evidence type="ECO:0000313" key="1">
    <source>
        <dbReference type="EMBL" id="BBG24647.1"/>
    </source>
</evidence>
<dbReference type="Proteomes" id="UP000325030">
    <property type="component" value="Chromosome"/>
</dbReference>
<accession>A0A510DWS2</accession>
<keyword evidence="3" id="KW-1185">Reference proteome</keyword>
<accession>A0A510E4I4</accession>
<protein>
    <submittedName>
        <fullName evidence="2">Uncharacterized protein</fullName>
    </submittedName>
</protein>
<dbReference type="Proteomes" id="UP000322983">
    <property type="component" value="Chromosome"/>
</dbReference>
<dbReference type="EMBL" id="AP018929">
    <property type="protein sequence ID" value="BBG24647.1"/>
    <property type="molecule type" value="Genomic_DNA"/>
</dbReference>
<reference evidence="2 3" key="2">
    <citation type="journal article" date="2020" name="Int. J. Syst. Evol. Microbiol.">
        <title>Sulfuracidifex tepidarius gen. nov., sp. nov. and transfer of Sulfolobus metallicus Huber and Stetter 1992 to the genus Sulfuracidifex as Sulfuracidifex metallicus comb. nov.</title>
        <authorList>
            <person name="Itoh T."/>
            <person name="Miura T."/>
            <person name="Sakai H.D."/>
            <person name="Kato S."/>
            <person name="Ohkuma M."/>
            <person name="Takashina T."/>
        </authorList>
    </citation>
    <scope>NUCLEOTIDE SEQUENCE</scope>
    <source>
        <strain evidence="1 3">IC-006</strain>
        <strain evidence="2">IC-007</strain>
    </source>
</reference>
<evidence type="ECO:0000313" key="2">
    <source>
        <dbReference type="EMBL" id="BBG27435.1"/>
    </source>
</evidence>
<evidence type="ECO:0000313" key="3">
    <source>
        <dbReference type="Proteomes" id="UP000322983"/>
    </source>
</evidence>
<reference evidence="4" key="1">
    <citation type="submission" date="2018-09" db="EMBL/GenBank/DDBJ databases">
        <title>Complete Genome Sequencing of Sulfolobus sp. JCM 16834.</title>
        <authorList>
            <person name="Kato S."/>
            <person name="Itoh T."/>
            <person name="Ohkuma M."/>
        </authorList>
    </citation>
    <scope>NUCLEOTIDE SEQUENCE [LARGE SCALE GENOMIC DNA]</scope>
    <source>
        <strain evidence="4">IC-007</strain>
    </source>
</reference>
<name>A0A510E4I4_9CREN</name>
<dbReference type="KEGG" id="step:IC006_1978"/>
<organism evidence="2 4">
    <name type="scientific">Sulfuracidifex tepidarius</name>
    <dbReference type="NCBI Taxonomy" id="1294262"/>
    <lineage>
        <taxon>Archaea</taxon>
        <taxon>Thermoproteota</taxon>
        <taxon>Thermoprotei</taxon>
        <taxon>Sulfolobales</taxon>
        <taxon>Sulfolobaceae</taxon>
        <taxon>Sulfuracidifex</taxon>
    </lineage>
</organism>
<sequence length="217" mass="23889">MKSPIVIAGIPISGSRNPVVTQISSFELGTPLEKVVDFIKIMEEATGFSCKVNPRGLSNSPLATSYVFSTREVIESFINCGVPATVEEMNEIAYEIDGLLFPDDKDMLKALRLTMEIGTPILFREGDEAVPIGNSFSARSIAFHPRDTPNFVDNSLIHLVGITAIEISQKLSENDVSSLFRFENGVWSAVYSLPVPEMSMVKWSWDLQGASLIELSR</sequence>
<dbReference type="AlphaFoldDB" id="A0A510E4I4"/>
<dbReference type="EMBL" id="AP018930">
    <property type="protein sequence ID" value="BBG27435.1"/>
    <property type="molecule type" value="Genomic_DNA"/>
</dbReference>